<dbReference type="InterPro" id="IPR036770">
    <property type="entry name" value="Ankyrin_rpt-contain_sf"/>
</dbReference>
<keyword evidence="2" id="KW-0040">ANK repeat</keyword>
<dbReference type="InterPro" id="IPR002110">
    <property type="entry name" value="Ankyrin_rpt"/>
</dbReference>
<dbReference type="PANTHER" id="PTHR24198:SF165">
    <property type="entry name" value="ANKYRIN REPEAT-CONTAINING PROTEIN-RELATED"/>
    <property type="match status" value="1"/>
</dbReference>
<dbReference type="EMBL" id="JASXSV010000007">
    <property type="protein sequence ID" value="MDP0588842.1"/>
    <property type="molecule type" value="Genomic_DNA"/>
</dbReference>
<keyword evidence="1" id="KW-0677">Repeat</keyword>
<reference evidence="3 4" key="1">
    <citation type="journal article" date="2023" name="bioRxiv">
        <title>An intranuclear bacterial parasite of deep-sea mussels expresses apoptosis inhibitors acquired from its host.</title>
        <authorList>
            <person name="Gonzalez Porras M.A."/>
            <person name="Assie A."/>
            <person name="Tietjen M."/>
            <person name="Violette M."/>
            <person name="Kleiner M."/>
            <person name="Gruber-Vodicka H."/>
            <person name="Dubilier N."/>
            <person name="Leisch N."/>
        </authorList>
    </citation>
    <scope>NUCLEOTIDE SEQUENCE [LARGE SCALE GENOMIC DNA]</scope>
    <source>
        <strain evidence="3">IAP13</strain>
    </source>
</reference>
<dbReference type="SMART" id="SM00248">
    <property type="entry name" value="ANK"/>
    <property type="match status" value="2"/>
</dbReference>
<accession>A0AA90NLM7</accession>
<dbReference type="SUPFAM" id="SSF48403">
    <property type="entry name" value="Ankyrin repeat"/>
    <property type="match status" value="1"/>
</dbReference>
<evidence type="ECO:0000313" key="3">
    <source>
        <dbReference type="EMBL" id="MDP0588842.1"/>
    </source>
</evidence>
<sequence>MAEICRSDFNLNDSKKIELLAGKNENGCPALFIACQCGHYKTVTALIAGICRADLNFNNDGKIEFAAVENKYCFSGLISAFISAISRGSRHLSKNPKAELLAGKTEEGYPALYIACLLGHLDVVTELVSAICSSDLSLSQSEKAELLAGKNAYGVSALEIARVRGYYKIVEVLRNCGM</sequence>
<dbReference type="Proteomes" id="UP001178148">
    <property type="component" value="Unassembled WGS sequence"/>
</dbReference>
<evidence type="ECO:0000256" key="2">
    <source>
        <dbReference type="ARBA" id="ARBA00023043"/>
    </source>
</evidence>
<dbReference type="Pfam" id="PF00023">
    <property type="entry name" value="Ank"/>
    <property type="match status" value="1"/>
</dbReference>
<gene>
    <name evidence="3" type="ORF">QS748_06475</name>
</gene>
<evidence type="ECO:0000256" key="1">
    <source>
        <dbReference type="ARBA" id="ARBA00022737"/>
    </source>
</evidence>
<evidence type="ECO:0008006" key="5">
    <source>
        <dbReference type="Google" id="ProtNLM"/>
    </source>
</evidence>
<dbReference type="PANTHER" id="PTHR24198">
    <property type="entry name" value="ANKYRIN REPEAT AND PROTEIN KINASE DOMAIN-CONTAINING PROTEIN"/>
    <property type="match status" value="1"/>
</dbReference>
<organism evidence="3 4">
    <name type="scientific">Candidatus Endonucleibacter bathymodioli</name>
    <dbReference type="NCBI Taxonomy" id="539814"/>
    <lineage>
        <taxon>Bacteria</taxon>
        <taxon>Pseudomonadati</taxon>
        <taxon>Pseudomonadota</taxon>
        <taxon>Gammaproteobacteria</taxon>
        <taxon>Oceanospirillales</taxon>
        <taxon>Endozoicomonadaceae</taxon>
        <taxon>Candidatus Endonucleibacter</taxon>
    </lineage>
</organism>
<protein>
    <recommendedName>
        <fullName evidence="5">Ankyrin repeat protein</fullName>
    </recommendedName>
</protein>
<keyword evidence="4" id="KW-1185">Reference proteome</keyword>
<comment type="caution">
    <text evidence="3">The sequence shown here is derived from an EMBL/GenBank/DDBJ whole genome shotgun (WGS) entry which is preliminary data.</text>
</comment>
<dbReference type="AlphaFoldDB" id="A0AA90NLM7"/>
<evidence type="ECO:0000313" key="4">
    <source>
        <dbReference type="Proteomes" id="UP001178148"/>
    </source>
</evidence>
<dbReference type="Gene3D" id="1.25.40.20">
    <property type="entry name" value="Ankyrin repeat-containing domain"/>
    <property type="match status" value="1"/>
</dbReference>
<name>A0AA90NLM7_9GAMM</name>
<proteinExistence type="predicted"/>